<accession>A0A1F8ELX1</accession>
<reference evidence="1 2" key="1">
    <citation type="journal article" date="2016" name="Nat. Commun.">
        <title>Thousands of microbial genomes shed light on interconnected biogeochemical processes in an aquifer system.</title>
        <authorList>
            <person name="Anantharaman K."/>
            <person name="Brown C.T."/>
            <person name="Hug L.A."/>
            <person name="Sharon I."/>
            <person name="Castelle C.J."/>
            <person name="Probst A.J."/>
            <person name="Thomas B.C."/>
            <person name="Singh A."/>
            <person name="Wilkins M.J."/>
            <person name="Karaoz U."/>
            <person name="Brodie E.L."/>
            <person name="Williams K.H."/>
            <person name="Hubbard S.S."/>
            <person name="Banfield J.F."/>
        </authorList>
    </citation>
    <scope>NUCLEOTIDE SEQUENCE [LARGE SCALE GENOMIC DNA]</scope>
</reference>
<comment type="caution">
    <text evidence="1">The sequence shown here is derived from an EMBL/GenBank/DDBJ whole genome shotgun (WGS) entry which is preliminary data.</text>
</comment>
<proteinExistence type="predicted"/>
<organism evidence="1 2">
    <name type="scientific">Candidatus Yanofskybacteria bacterium RIFCSPHIGHO2_01_FULL_41_53</name>
    <dbReference type="NCBI Taxonomy" id="1802663"/>
    <lineage>
        <taxon>Bacteria</taxon>
        <taxon>Candidatus Yanofskyibacteriota</taxon>
    </lineage>
</organism>
<evidence type="ECO:0000313" key="1">
    <source>
        <dbReference type="EMBL" id="OGN01855.1"/>
    </source>
</evidence>
<name>A0A1F8ELX1_9BACT</name>
<gene>
    <name evidence="1" type="ORF">A2650_04845</name>
</gene>
<sequence length="67" mass="7750">MSKPKSPYPILENLFNSKARVRVLKFLFRSHPVNVGVKELAKRIQEPLGLVKKEMKELHKIGLVKKL</sequence>
<dbReference type="AlphaFoldDB" id="A0A1F8ELX1"/>
<dbReference type="EMBL" id="MGJD01000003">
    <property type="protein sequence ID" value="OGN01855.1"/>
    <property type="molecule type" value="Genomic_DNA"/>
</dbReference>
<protein>
    <recommendedName>
        <fullName evidence="3">HTH arsR-type domain-containing protein</fullName>
    </recommendedName>
</protein>
<evidence type="ECO:0000313" key="2">
    <source>
        <dbReference type="Proteomes" id="UP000177117"/>
    </source>
</evidence>
<dbReference type="Proteomes" id="UP000177117">
    <property type="component" value="Unassembled WGS sequence"/>
</dbReference>
<evidence type="ECO:0008006" key="3">
    <source>
        <dbReference type="Google" id="ProtNLM"/>
    </source>
</evidence>